<organism evidence="1">
    <name type="scientific">hydrocarbon metagenome</name>
    <dbReference type="NCBI Taxonomy" id="938273"/>
    <lineage>
        <taxon>unclassified sequences</taxon>
        <taxon>metagenomes</taxon>
        <taxon>ecological metagenomes</taxon>
    </lineage>
</organism>
<evidence type="ECO:0000313" key="1">
    <source>
        <dbReference type="EMBL" id="KUG24695.1"/>
    </source>
</evidence>
<dbReference type="Pfam" id="PF23023">
    <property type="entry name" value="Anti-Pycsar_Apyc1"/>
    <property type="match status" value="1"/>
</dbReference>
<name>A0A0W8FUY0_9ZZZZ</name>
<dbReference type="EMBL" id="LNQE01000833">
    <property type="protein sequence ID" value="KUG24695.1"/>
    <property type="molecule type" value="Genomic_DNA"/>
</dbReference>
<dbReference type="GO" id="GO:0042781">
    <property type="term" value="F:3'-tRNA processing endoribonuclease activity"/>
    <property type="evidence" value="ECO:0007669"/>
    <property type="project" value="UniProtKB-EC"/>
</dbReference>
<keyword evidence="1" id="KW-0378">Hydrolase</keyword>
<dbReference type="PANTHER" id="PTHR46018:SF3">
    <property type="entry name" value="ARYLSULFATASE"/>
    <property type="match status" value="1"/>
</dbReference>
<accession>A0A0W8FUY0</accession>
<dbReference type="AlphaFoldDB" id="A0A0W8FUY0"/>
<dbReference type="EC" id="3.1.26.11" evidence="1"/>
<dbReference type="PANTHER" id="PTHR46018">
    <property type="entry name" value="ZINC PHOSPHODIESTERASE ELAC PROTEIN 1"/>
    <property type="match status" value="1"/>
</dbReference>
<dbReference type="SUPFAM" id="SSF56281">
    <property type="entry name" value="Metallo-hydrolase/oxidoreductase"/>
    <property type="match status" value="1"/>
</dbReference>
<dbReference type="Gene3D" id="3.60.15.10">
    <property type="entry name" value="Ribonuclease Z/Hydroxyacylglutathione hydrolase-like"/>
    <property type="match status" value="1"/>
</dbReference>
<gene>
    <name evidence="1" type="ORF">ASZ90_005496</name>
</gene>
<comment type="caution">
    <text evidence="1">The sequence shown here is derived from an EMBL/GenBank/DDBJ whole genome shotgun (WGS) entry which is preliminary data.</text>
</comment>
<proteinExistence type="predicted"/>
<dbReference type="InterPro" id="IPR036866">
    <property type="entry name" value="RibonucZ/Hydroxyglut_hydro"/>
</dbReference>
<protein>
    <submittedName>
        <fullName evidence="1">Ribonuclease z</fullName>
        <ecNumber evidence="1">3.1.26.11</ecNumber>
    </submittedName>
</protein>
<reference evidence="1" key="1">
    <citation type="journal article" date="2015" name="Proc. Natl. Acad. Sci. U.S.A.">
        <title>Networks of energetic and metabolic interactions define dynamics in microbial communities.</title>
        <authorList>
            <person name="Embree M."/>
            <person name="Liu J.K."/>
            <person name="Al-Bassam M.M."/>
            <person name="Zengler K."/>
        </authorList>
    </citation>
    <scope>NUCLEOTIDE SEQUENCE</scope>
</reference>
<sequence length="257" mass="29798">MKLQFIGTGSGQTSLKRNHSSILIDTLDSKLLIDCGDGISKALLKSNISFNSIDSILFTHYHSDHFSGISSLITQMKLNDRKNELKIFTHKNLVEPLKEFLHTCYLFEDKLEFEIQFFGYEFDKDYKVDKKLSFTAKQNTHIRNKYKVNSIDENRFISASILFTGVDAKIIYTSDIGEKEDLFLFDKCEPTIYIAETTHIELEWLSEVVNFYRPKQIFLTHISDEDERKIAVFLRNQTFLDTEEIVVTADGQYVTLS</sequence>